<organism evidence="2 3">
    <name type="scientific">Colletotrichum lupini</name>
    <dbReference type="NCBI Taxonomy" id="145971"/>
    <lineage>
        <taxon>Eukaryota</taxon>
        <taxon>Fungi</taxon>
        <taxon>Dikarya</taxon>
        <taxon>Ascomycota</taxon>
        <taxon>Pezizomycotina</taxon>
        <taxon>Sordariomycetes</taxon>
        <taxon>Hypocreomycetidae</taxon>
        <taxon>Glomerellales</taxon>
        <taxon>Glomerellaceae</taxon>
        <taxon>Colletotrichum</taxon>
        <taxon>Colletotrichum acutatum species complex</taxon>
    </lineage>
</organism>
<evidence type="ECO:0000256" key="1">
    <source>
        <dbReference type="SAM" id="MobiDB-lite"/>
    </source>
</evidence>
<dbReference type="AlphaFoldDB" id="A0A9Q8WFL6"/>
<feature type="region of interest" description="Disordered" evidence="1">
    <location>
        <begin position="61"/>
        <end position="82"/>
    </location>
</feature>
<feature type="region of interest" description="Disordered" evidence="1">
    <location>
        <begin position="718"/>
        <end position="763"/>
    </location>
</feature>
<gene>
    <name evidence="2" type="ORF">CLUP02_06325</name>
</gene>
<sequence length="1068" mass="117286">MSMEHPREAPHQTSDLTFASLYRQYRLALLQGADQAKCEMIGGRGDDDSFSLILSAPRDSRLKQAGGKGTSETERKANGANLGKLSEKVGRPWLSRALATGAGALGSLGVEGTNFFLPIFSVFLPMPPLGERRSWMLNPTVVMNFSFAFPSLWTPLPDASGASVASGETQAWRQFLYGCHLREVQIRSTRVIQRQHYHVHQSNLRVKTVRSSVQSITVCSGRRAPHTDSHGRHCDGTMLYTWLDRDSKGADALHNATKRVFSPLPTAKRFTLEAYRNLPVVTPSYLVRIRLQHARSPKATSRDLASFSHHSSQAANPPPKYHLLAVTGPPGWSPPSYLCAGSCACRPLCALPIDAIPRPYAGDAERAMPPVATRSMLQDAKLRWWLASTYCGGCKISMWDMVAMVTISAVRATCNSSDFAQANRLAYTASQTTDGRVHTLAAAAAIARSLMIDLRAAEARPRTSRTWMIPSPTSLCPPHGCHPSKPTRLGALSWHGQGSSFDTFAACAILASWITHTSKRRLTQKTCDDHHISIGHNTNQKPVFAPAFSTSASLAPDRRLVARCFGFCSRFNVCRRLLETQRRQAGLYFRYILKSRGLQVLPVTVSPWHHRQHSSSLRGSSALGGLGSLILSVLGTSSVQYRTRQPVTFPRTRVTHKPQVDSTDKGASSAEVFAAASASLDHSSVGTNVHSFNEPKKRQSASKRIHLGFWGPGNNRDCEPAKSKFDGTTVARPSADFSHSSRPVSTSESLSGPQRETGATAGAHNLRAIRRFMKSLMIWRSRSESPPPLLACITHALQPVFALAVVCCCLTSSMRLARALHGLLAFCRVHWHPTFRYVEDSMNARTATWPLWPGHRRALVPQASLIGFCVHETVTTLPTIGFSGVDGQTGMSLLHEEPPSARQRTVVPSGVGSPWLSEVVILLEPPRRSALIGGRDSPENGRAGRKPSRIRQLIPYLVLSLLHTLAMIEALSRVETNFPDGRERESHGRCTWDKSVSSVYSPNGSNRVGNMTWLQHGARWSRAEKWTKCMITLIGVVCAVKVRPYSLVMVAAGGFSLEFLYLLSRFGE</sequence>
<evidence type="ECO:0000313" key="2">
    <source>
        <dbReference type="EMBL" id="UQC80840.1"/>
    </source>
</evidence>
<proteinExistence type="predicted"/>
<keyword evidence="3" id="KW-1185">Reference proteome</keyword>
<feature type="compositionally biased region" description="Polar residues" evidence="1">
    <location>
        <begin position="737"/>
        <end position="754"/>
    </location>
</feature>
<reference evidence="2" key="1">
    <citation type="journal article" date="2021" name="Mol. Plant Microbe Interact.">
        <title>Complete Genome Sequence of the Plant-Pathogenic Fungus Colletotrichum lupini.</title>
        <authorList>
            <person name="Baroncelli R."/>
            <person name="Pensec F."/>
            <person name="Da Lio D."/>
            <person name="Boufleur T."/>
            <person name="Vicente I."/>
            <person name="Sarrocco S."/>
            <person name="Picot A."/>
            <person name="Baraldi E."/>
            <person name="Sukno S."/>
            <person name="Thon M."/>
            <person name="Le Floch G."/>
        </authorList>
    </citation>
    <scope>NUCLEOTIDE SEQUENCE</scope>
    <source>
        <strain evidence="2">IMI 504893</strain>
    </source>
</reference>
<dbReference type="KEGG" id="clup:CLUP02_06325"/>
<evidence type="ECO:0000313" key="3">
    <source>
        <dbReference type="Proteomes" id="UP000830671"/>
    </source>
</evidence>
<dbReference type="Proteomes" id="UP000830671">
    <property type="component" value="Chromosome 3"/>
</dbReference>
<protein>
    <submittedName>
        <fullName evidence="2">Uncharacterized protein</fullName>
    </submittedName>
</protein>
<accession>A0A9Q8WFL6</accession>
<dbReference type="EMBL" id="CP019475">
    <property type="protein sequence ID" value="UQC80840.1"/>
    <property type="molecule type" value="Genomic_DNA"/>
</dbReference>
<name>A0A9Q8WFL6_9PEZI</name>
<dbReference type="RefSeq" id="XP_049142468.1">
    <property type="nucleotide sequence ID" value="XM_049285325.1"/>
</dbReference>
<dbReference type="GeneID" id="73340335"/>